<protein>
    <submittedName>
        <fullName evidence="1">Uncharacterized protein</fullName>
    </submittedName>
</protein>
<gene>
    <name evidence="1" type="ORF">JFL75_10380</name>
</gene>
<name>A0A7T8B8I9_9SPIR</name>
<dbReference type="AlphaFoldDB" id="A0A7T8B8I9"/>
<proteinExistence type="predicted"/>
<dbReference type="RefSeq" id="WP_215624676.1">
    <property type="nucleotide sequence ID" value="NZ_CP067089.2"/>
</dbReference>
<accession>A0A7T8B8I9</accession>
<keyword evidence="2" id="KW-1185">Reference proteome</keyword>
<dbReference type="EMBL" id="CP067089">
    <property type="protein sequence ID" value="QQO07371.1"/>
    <property type="molecule type" value="Genomic_DNA"/>
</dbReference>
<evidence type="ECO:0000313" key="2">
    <source>
        <dbReference type="Proteomes" id="UP000595917"/>
    </source>
</evidence>
<dbReference type="Proteomes" id="UP000595917">
    <property type="component" value="Chromosome"/>
</dbReference>
<reference evidence="1" key="1">
    <citation type="submission" date="2021-01" db="EMBL/GenBank/DDBJ databases">
        <title>Description of Breznakiella homolactica.</title>
        <authorList>
            <person name="Song Y."/>
            <person name="Brune A."/>
        </authorList>
    </citation>
    <scope>NUCLEOTIDE SEQUENCE</scope>
    <source>
        <strain evidence="1">RmG30</strain>
    </source>
</reference>
<sequence>MISSVDWREKKYEETFDQEVRGLERRKESDPDCTIEDLEGILKHLYHMDGADWGGRGEVQDITLSATIAAYEHFIAQWKAGRV</sequence>
<organism evidence="1 2">
    <name type="scientific">Breznakiella homolactica</name>
    <dbReference type="NCBI Taxonomy" id="2798577"/>
    <lineage>
        <taxon>Bacteria</taxon>
        <taxon>Pseudomonadati</taxon>
        <taxon>Spirochaetota</taxon>
        <taxon>Spirochaetia</taxon>
        <taxon>Spirochaetales</taxon>
        <taxon>Breznakiellaceae</taxon>
        <taxon>Breznakiella</taxon>
    </lineage>
</organism>
<evidence type="ECO:0000313" key="1">
    <source>
        <dbReference type="EMBL" id="QQO07371.1"/>
    </source>
</evidence>
<dbReference type="KEGG" id="bhc:JFL75_10380"/>